<dbReference type="AlphaFoldDB" id="A7A885"/>
<sequence>MGCIPRSRPAARPDGGPSEFQDNHGSDGQTVHHVYKFSA</sequence>
<evidence type="ECO:0000313" key="3">
    <source>
        <dbReference type="Proteomes" id="UP000003773"/>
    </source>
</evidence>
<evidence type="ECO:0000256" key="1">
    <source>
        <dbReference type="SAM" id="MobiDB-lite"/>
    </source>
</evidence>
<proteinExistence type="predicted"/>
<reference evidence="2 3" key="2">
    <citation type="submission" date="2007-05" db="EMBL/GenBank/DDBJ databases">
        <title>Draft genome sequence of Bifidobacterium adolescentis (L2-32).</title>
        <authorList>
            <person name="Sudarsanam P."/>
            <person name="Ley R."/>
            <person name="Guruge J."/>
            <person name="Turnbaugh P.J."/>
            <person name="Mahowald M."/>
            <person name="Liep D."/>
            <person name="Gordon J."/>
        </authorList>
    </citation>
    <scope>NUCLEOTIDE SEQUENCE [LARGE SCALE GENOMIC DNA]</scope>
    <source>
        <strain evidence="2 3">L2-32</strain>
    </source>
</reference>
<organism evidence="2 3">
    <name type="scientific">Bifidobacterium adolescentis L2-32</name>
    <dbReference type="NCBI Taxonomy" id="411481"/>
    <lineage>
        <taxon>Bacteria</taxon>
        <taxon>Bacillati</taxon>
        <taxon>Actinomycetota</taxon>
        <taxon>Actinomycetes</taxon>
        <taxon>Bifidobacteriales</taxon>
        <taxon>Bifidobacteriaceae</taxon>
        <taxon>Bifidobacterium</taxon>
    </lineage>
</organism>
<dbReference type="HOGENOM" id="CLU_3305426_0_0_11"/>
<feature type="region of interest" description="Disordered" evidence="1">
    <location>
        <begin position="1"/>
        <end position="30"/>
    </location>
</feature>
<protein>
    <submittedName>
        <fullName evidence="2">Uncharacterized protein</fullName>
    </submittedName>
</protein>
<dbReference type="EMBL" id="AAXD02000074">
    <property type="protein sequence ID" value="EDN81950.1"/>
    <property type="molecule type" value="Genomic_DNA"/>
</dbReference>
<accession>A7A885</accession>
<comment type="caution">
    <text evidence="2">The sequence shown here is derived from an EMBL/GenBank/DDBJ whole genome shotgun (WGS) entry which is preliminary data.</text>
</comment>
<evidence type="ECO:0000313" key="2">
    <source>
        <dbReference type="EMBL" id="EDN81950.1"/>
    </source>
</evidence>
<gene>
    <name evidence="2" type="ORF">BIFADO_02075</name>
</gene>
<reference evidence="2 3" key="1">
    <citation type="submission" date="2007-04" db="EMBL/GenBank/DDBJ databases">
        <authorList>
            <person name="Fulton L."/>
            <person name="Clifton S."/>
            <person name="Fulton B."/>
            <person name="Xu J."/>
            <person name="Minx P."/>
            <person name="Pepin K.H."/>
            <person name="Johnson M."/>
            <person name="Thiruvilangam P."/>
            <person name="Bhonagiri V."/>
            <person name="Nash W.E."/>
            <person name="Mardis E.R."/>
            <person name="Wilson R.K."/>
        </authorList>
    </citation>
    <scope>NUCLEOTIDE SEQUENCE [LARGE SCALE GENOMIC DNA]</scope>
    <source>
        <strain evidence="2 3">L2-32</strain>
    </source>
</reference>
<name>A7A885_BIFAD</name>
<dbReference type="Proteomes" id="UP000003773">
    <property type="component" value="Unassembled WGS sequence"/>
</dbReference>